<dbReference type="AlphaFoldDB" id="A0A251ZV76"/>
<feature type="region of interest" description="Disordered" evidence="1">
    <location>
        <begin position="31"/>
        <end position="57"/>
    </location>
</feature>
<dbReference type="EMBL" id="JOPB01000006">
    <property type="protein sequence ID" value="OUI78559.1"/>
    <property type="molecule type" value="Genomic_DNA"/>
</dbReference>
<keyword evidence="3" id="KW-1185">Reference proteome</keyword>
<evidence type="ECO:0000313" key="2">
    <source>
        <dbReference type="EMBL" id="OUI78559.1"/>
    </source>
</evidence>
<feature type="compositionally biased region" description="Low complexity" evidence="1">
    <location>
        <begin position="34"/>
        <end position="46"/>
    </location>
</feature>
<protein>
    <recommendedName>
        <fullName evidence="4">Lipoprotein</fullName>
    </recommendedName>
</protein>
<name>A0A251ZV76_9PROT</name>
<reference evidence="3" key="1">
    <citation type="submission" date="2014-06" db="EMBL/GenBank/DDBJ databases">
        <authorList>
            <person name="Winans N.J."/>
            <person name="Newell P.D."/>
            <person name="Douglas A.E."/>
        </authorList>
    </citation>
    <scope>NUCLEOTIDE SEQUENCE [LARGE SCALE GENOMIC DNA]</scope>
    <source>
        <strain evidence="3">DmL_052</strain>
    </source>
</reference>
<comment type="caution">
    <text evidence="2">The sequence shown here is derived from an EMBL/GenBank/DDBJ whole genome shotgun (WGS) entry which is preliminary data.</text>
</comment>
<gene>
    <name evidence="2" type="ORF">HK18_08660</name>
</gene>
<evidence type="ECO:0000313" key="3">
    <source>
        <dbReference type="Proteomes" id="UP000194946"/>
    </source>
</evidence>
<dbReference type="Proteomes" id="UP000194946">
    <property type="component" value="Unassembled WGS sequence"/>
</dbReference>
<evidence type="ECO:0008006" key="4">
    <source>
        <dbReference type="Google" id="ProtNLM"/>
    </source>
</evidence>
<evidence type="ECO:0000256" key="1">
    <source>
        <dbReference type="SAM" id="MobiDB-lite"/>
    </source>
</evidence>
<proteinExistence type="predicted"/>
<organism evidence="2 3">
    <name type="scientific">Commensalibacter intestini</name>
    <dbReference type="NCBI Taxonomy" id="479936"/>
    <lineage>
        <taxon>Bacteria</taxon>
        <taxon>Pseudomonadati</taxon>
        <taxon>Pseudomonadota</taxon>
        <taxon>Alphaproteobacteria</taxon>
        <taxon>Acetobacterales</taxon>
        <taxon>Acetobacteraceae</taxon>
    </lineage>
</organism>
<accession>A0A251ZV76</accession>
<dbReference type="PROSITE" id="PS51257">
    <property type="entry name" value="PROKAR_LIPOPROTEIN"/>
    <property type="match status" value="1"/>
</dbReference>
<sequence>MKNICAISFILSLTGCVTGGISVYGPVKTENEGTSHSGGSSTAGGTDNPVTTQIGNRNPDELITRVQAYYQSKGLTPLVQNTQVGIVATAGNDLTIAGLYLDCSSVEQTQNIQKYYRIVTQVWSNGKGSNVSVQVNGYAGLVAADGNDKIKPTACTSTSAFENGLLESLQK</sequence>